<dbReference type="GO" id="GO:0000785">
    <property type="term" value="C:chromatin"/>
    <property type="evidence" value="ECO:0007669"/>
    <property type="project" value="TreeGrafter"/>
</dbReference>
<dbReference type="GO" id="GO:0003677">
    <property type="term" value="F:DNA binding"/>
    <property type="evidence" value="ECO:0007669"/>
    <property type="project" value="UniProtKB-KW"/>
</dbReference>
<evidence type="ECO:0000313" key="24">
    <source>
        <dbReference type="Proteomes" id="UP000314982"/>
    </source>
</evidence>
<evidence type="ECO:0000259" key="21">
    <source>
        <dbReference type="PROSITE" id="PS51044"/>
    </source>
</evidence>
<evidence type="ECO:0000256" key="16">
    <source>
        <dbReference type="ARBA" id="ARBA00023242"/>
    </source>
</evidence>
<evidence type="ECO:0000256" key="3">
    <source>
        <dbReference type="ARBA" id="ARBA00004718"/>
    </source>
</evidence>
<dbReference type="InterPro" id="IPR023321">
    <property type="entry name" value="PINIT"/>
</dbReference>
<dbReference type="SUPFAM" id="SSF68906">
    <property type="entry name" value="SAP domain"/>
    <property type="match status" value="1"/>
</dbReference>
<dbReference type="UniPathway" id="UPA00886"/>
<feature type="compositionally biased region" description="Basic and acidic residues" evidence="19">
    <location>
        <begin position="381"/>
        <end position="390"/>
    </location>
</feature>
<evidence type="ECO:0000256" key="17">
    <source>
        <dbReference type="ARBA" id="ARBA00076593"/>
    </source>
</evidence>
<dbReference type="FunFam" id="1.10.720.30:FF:000009">
    <property type="entry name" value="E3 SUMO-protein ligase PIAS4"/>
    <property type="match status" value="1"/>
</dbReference>
<dbReference type="PANTHER" id="PTHR10782:SF9">
    <property type="entry name" value="E3 SUMO-PROTEIN LIGASE PIAS4"/>
    <property type="match status" value="1"/>
</dbReference>
<evidence type="ECO:0000256" key="14">
    <source>
        <dbReference type="ARBA" id="ARBA00023125"/>
    </source>
</evidence>
<dbReference type="PROSITE" id="PS51044">
    <property type="entry name" value="ZF_SP_RING"/>
    <property type="match status" value="1"/>
</dbReference>
<reference evidence="23" key="2">
    <citation type="submission" date="2025-08" db="UniProtKB">
        <authorList>
            <consortium name="Ensembl"/>
        </authorList>
    </citation>
    <scope>IDENTIFICATION</scope>
</reference>
<keyword evidence="14" id="KW-0238">DNA-binding</keyword>
<dbReference type="InterPro" id="IPR038654">
    <property type="entry name" value="PINIT_sf"/>
</dbReference>
<dbReference type="EC" id="2.3.2.27" evidence="5"/>
<feature type="domain" description="PINIT" evidence="22">
    <location>
        <begin position="94"/>
        <end position="264"/>
    </location>
</feature>
<dbReference type="FunFam" id="2.60.120.780:FF:000002">
    <property type="entry name" value="E3 SUMO-protein ligase PIAS4"/>
    <property type="match status" value="1"/>
</dbReference>
<keyword evidence="6" id="KW-1017">Isopeptide bond</keyword>
<evidence type="ECO:0000256" key="2">
    <source>
        <dbReference type="ARBA" id="ARBA00004123"/>
    </source>
</evidence>
<keyword evidence="7" id="KW-0808">Transferase</keyword>
<evidence type="ECO:0000256" key="12">
    <source>
        <dbReference type="ARBA" id="ARBA00022843"/>
    </source>
</evidence>
<dbReference type="InterPro" id="IPR013083">
    <property type="entry name" value="Znf_RING/FYVE/PHD"/>
</dbReference>
<evidence type="ECO:0000256" key="13">
    <source>
        <dbReference type="ARBA" id="ARBA00023015"/>
    </source>
</evidence>
<evidence type="ECO:0000259" key="20">
    <source>
        <dbReference type="PROSITE" id="PS50800"/>
    </source>
</evidence>
<evidence type="ECO:0000256" key="7">
    <source>
        <dbReference type="ARBA" id="ARBA00022679"/>
    </source>
</evidence>
<dbReference type="GO" id="GO:0061665">
    <property type="term" value="F:SUMO ligase activity"/>
    <property type="evidence" value="ECO:0007669"/>
    <property type="project" value="TreeGrafter"/>
</dbReference>
<reference evidence="23" key="3">
    <citation type="submission" date="2025-09" db="UniProtKB">
        <authorList>
            <consortium name="Ensembl"/>
        </authorList>
    </citation>
    <scope>IDENTIFICATION</scope>
</reference>
<evidence type="ECO:0000256" key="10">
    <source>
        <dbReference type="ARBA" id="ARBA00022786"/>
    </source>
</evidence>
<keyword evidence="24" id="KW-1185">Reference proteome</keyword>
<evidence type="ECO:0000256" key="15">
    <source>
        <dbReference type="ARBA" id="ARBA00023163"/>
    </source>
</evidence>
<dbReference type="Gene3D" id="1.10.720.30">
    <property type="entry name" value="SAP domain"/>
    <property type="match status" value="1"/>
</dbReference>
<evidence type="ECO:0000256" key="18">
    <source>
        <dbReference type="PROSITE-ProRule" id="PRU00452"/>
    </source>
</evidence>
<dbReference type="GeneTree" id="ENSGT01030000234539"/>
<dbReference type="PANTHER" id="PTHR10782">
    <property type="entry name" value="ZINC FINGER MIZ DOMAIN-CONTAINING PROTEIN"/>
    <property type="match status" value="1"/>
</dbReference>
<dbReference type="Gene3D" id="2.60.120.780">
    <property type="entry name" value="PINIT domain"/>
    <property type="match status" value="1"/>
</dbReference>
<protein>
    <recommendedName>
        <fullName evidence="5">RING-type E3 ubiquitin transferase</fullName>
        <ecNumber evidence="5">2.3.2.27</ecNumber>
    </recommendedName>
    <alternativeName>
        <fullName evidence="17">Protein inhibitor of activated STAT protein 4</fullName>
    </alternativeName>
</protein>
<dbReference type="GO" id="GO:0003712">
    <property type="term" value="F:transcription coregulator activity"/>
    <property type="evidence" value="ECO:0007669"/>
    <property type="project" value="TreeGrafter"/>
</dbReference>
<reference evidence="24" key="1">
    <citation type="submission" date="2018-06" db="EMBL/GenBank/DDBJ databases">
        <title>Genome assembly of Danube salmon.</title>
        <authorList>
            <person name="Macqueen D.J."/>
            <person name="Gundappa M.K."/>
        </authorList>
    </citation>
    <scope>NUCLEOTIDE SEQUENCE [LARGE SCALE GENOMIC DNA]</scope>
</reference>
<keyword evidence="15" id="KW-0804">Transcription</keyword>
<comment type="similarity">
    <text evidence="4">Belongs to the PIAS family.</text>
</comment>
<dbReference type="GO" id="GO:0016925">
    <property type="term" value="P:protein sumoylation"/>
    <property type="evidence" value="ECO:0007669"/>
    <property type="project" value="UniProtKB-UniPathway"/>
</dbReference>
<evidence type="ECO:0000256" key="1">
    <source>
        <dbReference type="ARBA" id="ARBA00000900"/>
    </source>
</evidence>
<evidence type="ECO:0000256" key="8">
    <source>
        <dbReference type="ARBA" id="ARBA00022723"/>
    </source>
</evidence>
<dbReference type="PROSITE" id="PS50800">
    <property type="entry name" value="SAP"/>
    <property type="match status" value="1"/>
</dbReference>
<feature type="compositionally biased region" description="Gly residues" evidence="19">
    <location>
        <begin position="420"/>
        <end position="434"/>
    </location>
</feature>
<evidence type="ECO:0000256" key="19">
    <source>
        <dbReference type="SAM" id="MobiDB-lite"/>
    </source>
</evidence>
<dbReference type="FunFam" id="3.30.40.10:FF:000003">
    <property type="entry name" value="E3 SUMO-protein ligase PIAS2 isoform X1"/>
    <property type="match status" value="1"/>
</dbReference>
<comment type="catalytic activity">
    <reaction evidence="1">
        <text>S-ubiquitinyl-[E2 ubiquitin-conjugating enzyme]-L-cysteine + [acceptor protein]-L-lysine = [E2 ubiquitin-conjugating enzyme]-L-cysteine + N(6)-ubiquitinyl-[acceptor protein]-L-lysine.</text>
        <dbReference type="EC" id="2.3.2.27"/>
    </reaction>
</comment>
<feature type="compositionally biased region" description="Basic and acidic residues" evidence="19">
    <location>
        <begin position="468"/>
        <end position="480"/>
    </location>
</feature>
<dbReference type="PROSITE" id="PS51466">
    <property type="entry name" value="PINIT"/>
    <property type="match status" value="1"/>
</dbReference>
<evidence type="ECO:0000256" key="9">
    <source>
        <dbReference type="ARBA" id="ARBA00022771"/>
    </source>
</evidence>
<dbReference type="Pfam" id="PF02891">
    <property type="entry name" value="zf-MIZ"/>
    <property type="match status" value="1"/>
</dbReference>
<evidence type="ECO:0000256" key="5">
    <source>
        <dbReference type="ARBA" id="ARBA00012483"/>
    </source>
</evidence>
<dbReference type="InterPro" id="IPR036361">
    <property type="entry name" value="SAP_dom_sf"/>
</dbReference>
<dbReference type="Gene3D" id="3.30.40.10">
    <property type="entry name" value="Zinc/RING finger domain, C3HC4 (zinc finger)"/>
    <property type="match status" value="1"/>
</dbReference>
<keyword evidence="10" id="KW-0833">Ubl conjugation pathway</keyword>
<dbReference type="Proteomes" id="UP000314982">
    <property type="component" value="Unassembled WGS sequence"/>
</dbReference>
<keyword evidence="8" id="KW-0479">Metal-binding</keyword>
<dbReference type="Pfam" id="PF02037">
    <property type="entry name" value="SAP"/>
    <property type="match status" value="1"/>
</dbReference>
<keyword evidence="9 18" id="KW-0863">Zinc-finger</keyword>
<keyword evidence="11" id="KW-0862">Zinc</keyword>
<dbReference type="SMART" id="SM00513">
    <property type="entry name" value="SAP"/>
    <property type="match status" value="1"/>
</dbReference>
<evidence type="ECO:0000256" key="6">
    <source>
        <dbReference type="ARBA" id="ARBA00022499"/>
    </source>
</evidence>
<dbReference type="GO" id="GO:0061630">
    <property type="term" value="F:ubiquitin protein ligase activity"/>
    <property type="evidence" value="ECO:0007669"/>
    <property type="project" value="UniProtKB-EC"/>
</dbReference>
<evidence type="ECO:0000256" key="4">
    <source>
        <dbReference type="ARBA" id="ARBA00005383"/>
    </source>
</evidence>
<accession>A0A4W5JIC9</accession>
<dbReference type="Ensembl" id="ENSHHUT00000004626.1">
    <property type="protein sequence ID" value="ENSHHUP00000004478.1"/>
    <property type="gene ID" value="ENSHHUG00000002772.1"/>
</dbReference>
<dbReference type="GO" id="GO:0008270">
    <property type="term" value="F:zinc ion binding"/>
    <property type="evidence" value="ECO:0007669"/>
    <property type="project" value="UniProtKB-KW"/>
</dbReference>
<keyword evidence="13" id="KW-0805">Transcription regulation</keyword>
<feature type="domain" description="SP-RING-type" evidence="21">
    <location>
        <begin position="281"/>
        <end position="366"/>
    </location>
</feature>
<dbReference type="InterPro" id="IPR003034">
    <property type="entry name" value="SAP_dom"/>
</dbReference>
<dbReference type="InterPro" id="IPR004181">
    <property type="entry name" value="Znf_MIZ"/>
</dbReference>
<dbReference type="Pfam" id="PF14324">
    <property type="entry name" value="PINIT"/>
    <property type="match status" value="1"/>
</dbReference>
<evidence type="ECO:0000259" key="22">
    <source>
        <dbReference type="PROSITE" id="PS51466"/>
    </source>
</evidence>
<keyword evidence="16" id="KW-0539">Nucleus</keyword>
<organism evidence="23 24">
    <name type="scientific">Hucho hucho</name>
    <name type="common">huchen</name>
    <dbReference type="NCBI Taxonomy" id="62062"/>
    <lineage>
        <taxon>Eukaryota</taxon>
        <taxon>Metazoa</taxon>
        <taxon>Chordata</taxon>
        <taxon>Craniata</taxon>
        <taxon>Vertebrata</taxon>
        <taxon>Euteleostomi</taxon>
        <taxon>Actinopterygii</taxon>
        <taxon>Neopterygii</taxon>
        <taxon>Teleostei</taxon>
        <taxon>Protacanthopterygii</taxon>
        <taxon>Salmoniformes</taxon>
        <taxon>Salmonidae</taxon>
        <taxon>Salmoninae</taxon>
        <taxon>Hucho</taxon>
    </lineage>
</organism>
<dbReference type="GO" id="GO:0005634">
    <property type="term" value="C:nucleus"/>
    <property type="evidence" value="ECO:0007669"/>
    <property type="project" value="UniProtKB-SubCell"/>
</dbReference>
<dbReference type="AlphaFoldDB" id="A0A4W5JIC9"/>
<sequence>MVKNFRVSDLQTLLASMGRSKSGLKQDLVGRALRLVQTECSPELLKNVRQLYESRFPKASGWLAARRPEGVSVAYSSLSSSPTGTQGADYLNGIPKLSSTPAAEVKLVSLPFYQTLEKLLLPTELIAQNSEKLQDSQCVFELTQSQADQVRNSTELRPGMKAIQVVLRICYTDSIGVQEDQYPPNIAVKVNQSYCHVPGYYPSNKPGVEPRRPCRPVNITPWLHLSTVSLWLTLFCNLKPRCCIPNLVFTSAELFGQLKHCSVESAERCRERIQDKLRFDPESEIATTGLRVSLICPLVKMRIGVPCRVITCAHLQCFDAIFFLQMNEKKPTWTCPVCDKQAPFELLTIDGLASEILKETHEDIEEIEYLTDGSWRPIRDEKERERERSNTPDYPVLDICVPEVNGHSPAHSSTSQTGKSGAGSTAGGAGGGGVVVDLTLDSEEEGVGAGGDSDDTEDSQDSPAPKRGRYDYDKDLVTAY</sequence>
<comment type="subcellular location">
    <subcellularLocation>
        <location evidence="2">Nucleus</location>
    </subcellularLocation>
</comment>
<name>A0A4W5JIC9_9TELE</name>
<evidence type="ECO:0000313" key="23">
    <source>
        <dbReference type="Ensembl" id="ENSHHUP00000004478.1"/>
    </source>
</evidence>
<evidence type="ECO:0000256" key="11">
    <source>
        <dbReference type="ARBA" id="ARBA00022833"/>
    </source>
</evidence>
<dbReference type="GO" id="GO:0006357">
    <property type="term" value="P:regulation of transcription by RNA polymerase II"/>
    <property type="evidence" value="ECO:0007669"/>
    <property type="project" value="TreeGrafter"/>
</dbReference>
<comment type="pathway">
    <text evidence="3">Protein modification; protein sumoylation.</text>
</comment>
<proteinExistence type="inferred from homology"/>
<keyword evidence="12" id="KW-0832">Ubl conjugation</keyword>
<feature type="region of interest" description="Disordered" evidence="19">
    <location>
        <begin position="381"/>
        <end position="480"/>
    </location>
</feature>
<feature type="compositionally biased region" description="Acidic residues" evidence="19">
    <location>
        <begin position="440"/>
        <end position="460"/>
    </location>
</feature>
<feature type="domain" description="SAP" evidence="20">
    <location>
        <begin position="2"/>
        <end position="36"/>
    </location>
</feature>